<sequence>MISFRAKSKIIVLEDPVEFDTLTTGCNSKIVLNKRSYSEDKENIDPVRKILLKGSKNTKLISSKNWTGSSGLRNSMTRHAPSPLADITEAYNGSYVSPLPLSTAYTVGGMRVAKKNLKQQQTCKKVS</sequence>
<gene>
    <name evidence="1" type="ORF">K7432_006149</name>
</gene>
<evidence type="ECO:0000313" key="1">
    <source>
        <dbReference type="EMBL" id="KAK9717518.1"/>
    </source>
</evidence>
<accession>A0ABR2W249</accession>
<dbReference type="EMBL" id="JASJQH010007138">
    <property type="protein sequence ID" value="KAK9717518.1"/>
    <property type="molecule type" value="Genomic_DNA"/>
</dbReference>
<reference evidence="1 2" key="1">
    <citation type="submission" date="2023-04" db="EMBL/GenBank/DDBJ databases">
        <title>Genome of Basidiobolus ranarum AG-B5.</title>
        <authorList>
            <person name="Stajich J.E."/>
            <person name="Carter-House D."/>
            <person name="Gryganskyi A."/>
        </authorList>
    </citation>
    <scope>NUCLEOTIDE SEQUENCE [LARGE SCALE GENOMIC DNA]</scope>
    <source>
        <strain evidence="1 2">AG-B5</strain>
    </source>
</reference>
<evidence type="ECO:0000313" key="2">
    <source>
        <dbReference type="Proteomes" id="UP001479436"/>
    </source>
</evidence>
<proteinExistence type="predicted"/>
<comment type="caution">
    <text evidence="1">The sequence shown here is derived from an EMBL/GenBank/DDBJ whole genome shotgun (WGS) entry which is preliminary data.</text>
</comment>
<keyword evidence="2" id="KW-1185">Reference proteome</keyword>
<organism evidence="1 2">
    <name type="scientific">Basidiobolus ranarum</name>
    <dbReference type="NCBI Taxonomy" id="34480"/>
    <lineage>
        <taxon>Eukaryota</taxon>
        <taxon>Fungi</taxon>
        <taxon>Fungi incertae sedis</taxon>
        <taxon>Zoopagomycota</taxon>
        <taxon>Entomophthoromycotina</taxon>
        <taxon>Basidiobolomycetes</taxon>
        <taxon>Basidiobolales</taxon>
        <taxon>Basidiobolaceae</taxon>
        <taxon>Basidiobolus</taxon>
    </lineage>
</organism>
<protein>
    <submittedName>
        <fullName evidence="1">Uncharacterized protein</fullName>
    </submittedName>
</protein>
<name>A0ABR2W249_9FUNG</name>
<dbReference type="Proteomes" id="UP001479436">
    <property type="component" value="Unassembled WGS sequence"/>
</dbReference>